<dbReference type="EMBL" id="WURB01000002">
    <property type="protein sequence ID" value="MXQ10569.1"/>
    <property type="molecule type" value="Genomic_DNA"/>
</dbReference>
<dbReference type="RefSeq" id="WP_160883171.1">
    <property type="nucleotide sequence ID" value="NZ_WURB01000002.1"/>
</dbReference>
<dbReference type="GO" id="GO:0008410">
    <property type="term" value="F:CoA-transferase activity"/>
    <property type="evidence" value="ECO:0007669"/>
    <property type="project" value="TreeGrafter"/>
</dbReference>
<dbReference type="SUPFAM" id="SSF89796">
    <property type="entry name" value="CoA-transferase family III (CaiB/BaiF)"/>
    <property type="match status" value="1"/>
</dbReference>
<dbReference type="PANTHER" id="PTHR48207:SF4">
    <property type="entry name" value="BLL6097 PROTEIN"/>
    <property type="match status" value="1"/>
</dbReference>
<reference evidence="2 3" key="1">
    <citation type="submission" date="2019-12" db="EMBL/GenBank/DDBJ databases">
        <authorList>
            <person name="Yuan C.-G."/>
        </authorList>
    </citation>
    <scope>NUCLEOTIDE SEQUENCE [LARGE SCALE GENOMIC DNA]</scope>
    <source>
        <strain evidence="2 3">KCTC 23863</strain>
    </source>
</reference>
<proteinExistence type="predicted"/>
<sequence>MTQDSGHIRAEPSSLPLQGMRLLSFCHYLQGPAAAQYLADMGADVIKVEPLGGAFERHWSGARTFVDGVSAFYLSANRNKRSLAVDLKKPGARVVLDRLVASADAMLENYRPGVMERLGLGYADVSKVNPHIIYASATGFGAGGPARDRPGQDLLVQARSGLIAATGAERFTGIGCAAVDQHGAALLAMGIAAAYAKKLATGQGSRVEGSLFNAGIDLQAEALTLYYSGHHSRQRFAREAHLVTWFHEAPYGVYTIADATVALSLNPLLRVAEALKDPALAALANLDAYEERDRIAAAVAEALASWRWDDLSARFDEHGVWCERVQDYDDLRQDPQVVHSQRFAEIPVGAGQATVVRHPLKFDGVVPPIRTLPPRPGDQTAEILEQLGFSVSEIDRLRAENVVNNAVTQD</sequence>
<dbReference type="InterPro" id="IPR023606">
    <property type="entry name" value="CoA-Trfase_III_dom_1_sf"/>
</dbReference>
<gene>
    <name evidence="2" type="ORF">GR328_03690</name>
</gene>
<dbReference type="Proteomes" id="UP000436483">
    <property type="component" value="Unassembled WGS sequence"/>
</dbReference>
<keyword evidence="1 2" id="KW-0808">Transferase</keyword>
<evidence type="ECO:0000313" key="2">
    <source>
        <dbReference type="EMBL" id="MXQ10569.1"/>
    </source>
</evidence>
<reference evidence="2 3" key="2">
    <citation type="submission" date="2020-01" db="EMBL/GenBank/DDBJ databases">
        <title>Microvirga sp. nov., an arsenate reduction bacterium isolated from Tibet hotspring sediments.</title>
        <authorList>
            <person name="Xian W.-D."/>
            <person name="Li W.-J."/>
        </authorList>
    </citation>
    <scope>NUCLEOTIDE SEQUENCE [LARGE SCALE GENOMIC DNA]</scope>
    <source>
        <strain evidence="2 3">KCTC 23863</strain>
    </source>
</reference>
<dbReference type="PANTHER" id="PTHR48207">
    <property type="entry name" value="SUCCINATE--HYDROXYMETHYLGLUTARATE COA-TRANSFERASE"/>
    <property type="match status" value="1"/>
</dbReference>
<dbReference type="Pfam" id="PF02515">
    <property type="entry name" value="CoA_transf_3"/>
    <property type="match status" value="1"/>
</dbReference>
<dbReference type="Gene3D" id="3.40.50.10540">
    <property type="entry name" value="Crotonobetainyl-coa:carnitine coa-transferase, domain 1"/>
    <property type="match status" value="1"/>
</dbReference>
<comment type="caution">
    <text evidence="2">The sequence shown here is derived from an EMBL/GenBank/DDBJ whole genome shotgun (WGS) entry which is preliminary data.</text>
</comment>
<dbReference type="InterPro" id="IPR044855">
    <property type="entry name" value="CoA-Trfase_III_dom3_sf"/>
</dbReference>
<dbReference type="InterPro" id="IPR050483">
    <property type="entry name" value="CoA-transferase_III_domain"/>
</dbReference>
<dbReference type="InterPro" id="IPR003673">
    <property type="entry name" value="CoA-Trfase_fam_III"/>
</dbReference>
<accession>A0A7X3MP01</accession>
<protein>
    <submittedName>
        <fullName evidence="2">CoA transferase</fullName>
    </submittedName>
</protein>
<dbReference type="AlphaFoldDB" id="A0A7X3MP01"/>
<keyword evidence="3" id="KW-1185">Reference proteome</keyword>
<dbReference type="Gene3D" id="3.30.1540.10">
    <property type="entry name" value="formyl-coa transferase, domain 3"/>
    <property type="match status" value="1"/>
</dbReference>
<name>A0A7X3MP01_9HYPH</name>
<organism evidence="2 3">
    <name type="scientific">Microvirga makkahensis</name>
    <dbReference type="NCBI Taxonomy" id="1128670"/>
    <lineage>
        <taxon>Bacteria</taxon>
        <taxon>Pseudomonadati</taxon>
        <taxon>Pseudomonadota</taxon>
        <taxon>Alphaproteobacteria</taxon>
        <taxon>Hyphomicrobiales</taxon>
        <taxon>Methylobacteriaceae</taxon>
        <taxon>Microvirga</taxon>
    </lineage>
</organism>
<evidence type="ECO:0000256" key="1">
    <source>
        <dbReference type="ARBA" id="ARBA00022679"/>
    </source>
</evidence>
<evidence type="ECO:0000313" key="3">
    <source>
        <dbReference type="Proteomes" id="UP000436483"/>
    </source>
</evidence>
<dbReference type="OrthoDB" id="9806585at2"/>